<feature type="compositionally biased region" description="Pro residues" evidence="1">
    <location>
        <begin position="14"/>
        <end position="27"/>
    </location>
</feature>
<organism evidence="3 4">
    <name type="scientific">Pyronema omphalodes (strain CBS 100304)</name>
    <name type="common">Pyronema confluens</name>
    <dbReference type="NCBI Taxonomy" id="1076935"/>
    <lineage>
        <taxon>Eukaryota</taxon>
        <taxon>Fungi</taxon>
        <taxon>Dikarya</taxon>
        <taxon>Ascomycota</taxon>
        <taxon>Pezizomycotina</taxon>
        <taxon>Pezizomycetes</taxon>
        <taxon>Pezizales</taxon>
        <taxon>Pyronemataceae</taxon>
        <taxon>Pyronema</taxon>
    </lineage>
</organism>
<evidence type="ECO:0000256" key="2">
    <source>
        <dbReference type="SAM" id="Phobius"/>
    </source>
</evidence>
<dbReference type="Proteomes" id="UP000018144">
    <property type="component" value="Unassembled WGS sequence"/>
</dbReference>
<accession>U4LNR4</accession>
<reference evidence="3 4" key="1">
    <citation type="journal article" date="2013" name="PLoS Genet.">
        <title>The genome and development-dependent transcriptomes of Pyronema confluens: a window into fungal evolution.</title>
        <authorList>
            <person name="Traeger S."/>
            <person name="Altegoer F."/>
            <person name="Freitag M."/>
            <person name="Gabaldon T."/>
            <person name="Kempken F."/>
            <person name="Kumar A."/>
            <person name="Marcet-Houben M."/>
            <person name="Poggeler S."/>
            <person name="Stajich J.E."/>
            <person name="Nowrousian M."/>
        </authorList>
    </citation>
    <scope>NUCLEOTIDE SEQUENCE [LARGE SCALE GENOMIC DNA]</scope>
    <source>
        <strain evidence="4">CBS 100304</strain>
        <tissue evidence="3">Vegetative mycelium</tissue>
    </source>
</reference>
<dbReference type="AlphaFoldDB" id="U4LNR4"/>
<keyword evidence="2" id="KW-1133">Transmembrane helix</keyword>
<keyword evidence="4" id="KW-1185">Reference proteome</keyword>
<feature type="transmembrane region" description="Helical" evidence="2">
    <location>
        <begin position="248"/>
        <end position="267"/>
    </location>
</feature>
<dbReference type="OrthoDB" id="5454911at2759"/>
<feature type="transmembrane region" description="Helical" evidence="2">
    <location>
        <begin position="273"/>
        <end position="295"/>
    </location>
</feature>
<feature type="compositionally biased region" description="Polar residues" evidence="1">
    <location>
        <begin position="1"/>
        <end position="12"/>
    </location>
</feature>
<keyword evidence="2" id="KW-0472">Membrane</keyword>
<proteinExistence type="predicted"/>
<feature type="region of interest" description="Disordered" evidence="1">
    <location>
        <begin position="1"/>
        <end position="33"/>
    </location>
</feature>
<evidence type="ECO:0000313" key="4">
    <source>
        <dbReference type="Proteomes" id="UP000018144"/>
    </source>
</evidence>
<gene>
    <name evidence="3" type="ORF">PCON_02815</name>
</gene>
<protein>
    <submittedName>
        <fullName evidence="3">Uncharacterized protein</fullName>
    </submittedName>
</protein>
<name>U4LNR4_PYROM</name>
<sequence>MSNDNTTPQYINFPSPPPTACLSPPPTAGTYSTESEVTDYQTHLLAKHREHRQSQLSTLSTYNNAHPNTNEAFLETSQHTCTPTSTTVITLAGISCKRTMELCPACPPALTLSKLAAIIKADRKECWIPAKEIDIATVGGGGKWLGDRFSILPRPEMLMPVPKGPGRWRRKMVGVSRNNEKRRPRLGEIDLEAARGSICTDSEVQRNQPENSEEMQRLTLVLGEMARELRVVELRLCRAKGEVHTYRAVAVVAVILVVLAAAACSWIKSGGVWVQSIAVNLVSSMVFGAVAWAFWRPRDE</sequence>
<evidence type="ECO:0000313" key="3">
    <source>
        <dbReference type="EMBL" id="CCX16219.1"/>
    </source>
</evidence>
<evidence type="ECO:0000256" key="1">
    <source>
        <dbReference type="SAM" id="MobiDB-lite"/>
    </source>
</evidence>
<keyword evidence="2" id="KW-0812">Transmembrane</keyword>
<dbReference type="EMBL" id="HF936373">
    <property type="protein sequence ID" value="CCX16219.1"/>
    <property type="molecule type" value="Genomic_DNA"/>
</dbReference>